<dbReference type="Pfam" id="PF02195">
    <property type="entry name" value="ParB_N"/>
    <property type="match status" value="1"/>
</dbReference>
<dbReference type="NCBIfam" id="TIGR00180">
    <property type="entry name" value="parB_part"/>
    <property type="match status" value="1"/>
</dbReference>
<dbReference type="InterPro" id="IPR057240">
    <property type="entry name" value="ParB_dimer_C"/>
</dbReference>
<dbReference type="Gene3D" id="3.90.1530.30">
    <property type="match status" value="1"/>
</dbReference>
<evidence type="ECO:0000256" key="1">
    <source>
        <dbReference type="ARBA" id="ARBA00006295"/>
    </source>
</evidence>
<dbReference type="KEGG" id="mtar:DF168_00884"/>
<evidence type="ECO:0000259" key="4">
    <source>
        <dbReference type="SMART" id="SM00470"/>
    </source>
</evidence>
<dbReference type="Pfam" id="PF23552">
    <property type="entry name" value="ParB_C"/>
    <property type="match status" value="1"/>
</dbReference>
<dbReference type="GO" id="GO:0007059">
    <property type="term" value="P:chromosome segregation"/>
    <property type="evidence" value="ECO:0007669"/>
    <property type="project" value="UniProtKB-KW"/>
</dbReference>
<dbReference type="InterPro" id="IPR003115">
    <property type="entry name" value="ParB_N"/>
</dbReference>
<dbReference type="GO" id="GO:0003677">
    <property type="term" value="F:DNA binding"/>
    <property type="evidence" value="ECO:0007669"/>
    <property type="project" value="UniProtKB-KW"/>
</dbReference>
<dbReference type="SMART" id="SM00470">
    <property type="entry name" value="ParB"/>
    <property type="match status" value="1"/>
</dbReference>
<dbReference type="Proteomes" id="UP000247465">
    <property type="component" value="Chromosome"/>
</dbReference>
<dbReference type="InterPro" id="IPR041468">
    <property type="entry name" value="HTH_ParB/Spo0J"/>
</dbReference>
<evidence type="ECO:0000256" key="2">
    <source>
        <dbReference type="ARBA" id="ARBA00022829"/>
    </source>
</evidence>
<dbReference type="PANTHER" id="PTHR33375:SF1">
    <property type="entry name" value="CHROMOSOME-PARTITIONING PROTEIN PARB-RELATED"/>
    <property type="match status" value="1"/>
</dbReference>
<dbReference type="FunFam" id="3.90.1530.30:FF:000001">
    <property type="entry name" value="Chromosome partitioning protein ParB"/>
    <property type="match status" value="1"/>
</dbReference>
<evidence type="ECO:0000313" key="5">
    <source>
        <dbReference type="EMBL" id="AWT59690.1"/>
    </source>
</evidence>
<dbReference type="FunFam" id="1.10.10.2830:FF:000001">
    <property type="entry name" value="Chromosome partitioning protein ParB"/>
    <property type="match status" value="1"/>
</dbReference>
<keyword evidence="3" id="KW-0238">DNA-binding</keyword>
<dbReference type="InterPro" id="IPR004437">
    <property type="entry name" value="ParB/RepB/Spo0J"/>
</dbReference>
<name>A0A2Z4ALC2_9BACT</name>
<dbReference type="InterPro" id="IPR050336">
    <property type="entry name" value="Chromosome_partition/occlusion"/>
</dbReference>
<dbReference type="GO" id="GO:0005694">
    <property type="term" value="C:chromosome"/>
    <property type="evidence" value="ECO:0007669"/>
    <property type="project" value="TreeGrafter"/>
</dbReference>
<evidence type="ECO:0000313" key="6">
    <source>
        <dbReference type="Proteomes" id="UP000247465"/>
    </source>
</evidence>
<evidence type="ECO:0000256" key="3">
    <source>
        <dbReference type="ARBA" id="ARBA00023125"/>
    </source>
</evidence>
<dbReference type="Gene3D" id="1.10.10.2830">
    <property type="match status" value="1"/>
</dbReference>
<dbReference type="InterPro" id="IPR036086">
    <property type="entry name" value="ParB/Sulfiredoxin_sf"/>
</dbReference>
<gene>
    <name evidence="5" type="primary">spo0J</name>
    <name evidence="5" type="ORF">DF168_00884</name>
</gene>
<organism evidence="5 6">
    <name type="scientific">Candidatus Moanibacter tarae</name>
    <dbReference type="NCBI Taxonomy" id="2200854"/>
    <lineage>
        <taxon>Bacteria</taxon>
        <taxon>Pseudomonadati</taxon>
        <taxon>Verrucomicrobiota</taxon>
        <taxon>Opitutia</taxon>
        <taxon>Puniceicoccales</taxon>
        <taxon>Puniceicoccales incertae sedis</taxon>
        <taxon>Candidatus Moanibacter</taxon>
    </lineage>
</organism>
<sequence>MATEKRRLGRGLVELIRGGVTQPEDTTVAESEPVNAPETTVSISESNSMIGGGAMSEVAVESVDVNPYQPRTNMDQESISDLAESIRSEGLLQPIVVRKVGNKYQIIAGERRYRACLKLKLKTIPARIIEASDTSSAVMSMIENLQREGLNPIEEAKGYASLVCDFDLTQEAVAERVGKGRATVANALRLLQLDQEIQGYLGRSLLSVGHAKVLLQIEDANQRVLVSRKILEENMSVRELEKVVSRYRDGRNSRTSNPRPKEELTALKDLEKRMATQLNTPIHIRHSSRKGRIVIEYFGNEDLQRILEVIGINGF</sequence>
<accession>A0A2Z4ALC2</accession>
<proteinExistence type="inferred from homology"/>
<dbReference type="PANTHER" id="PTHR33375">
    <property type="entry name" value="CHROMOSOME-PARTITIONING PROTEIN PARB-RELATED"/>
    <property type="match status" value="1"/>
</dbReference>
<dbReference type="AlphaFoldDB" id="A0A2Z4ALC2"/>
<reference evidence="5 6" key="1">
    <citation type="submission" date="2018-06" db="EMBL/GenBank/DDBJ databases">
        <title>Draft Genome Sequence of a Novel Marine Bacterium Related to the Verrucomicrobia.</title>
        <authorList>
            <person name="Vosseberg J."/>
            <person name="Martijn J."/>
            <person name="Ettema T.J.G."/>
        </authorList>
    </citation>
    <scope>NUCLEOTIDE SEQUENCE [LARGE SCALE GENOMIC DNA]</scope>
    <source>
        <strain evidence="5">TARA_B100001123</strain>
    </source>
</reference>
<dbReference type="Pfam" id="PF17762">
    <property type="entry name" value="HTH_ParB"/>
    <property type="match status" value="1"/>
</dbReference>
<dbReference type="SUPFAM" id="SSF110849">
    <property type="entry name" value="ParB/Sulfiredoxin"/>
    <property type="match status" value="1"/>
</dbReference>
<dbReference type="CDD" id="cd16393">
    <property type="entry name" value="SPO0J_N"/>
    <property type="match status" value="1"/>
</dbReference>
<comment type="similarity">
    <text evidence="1">Belongs to the ParB family.</text>
</comment>
<keyword evidence="2" id="KW-0159">Chromosome partition</keyword>
<protein>
    <submittedName>
        <fullName evidence="5">Stage 0 sporulation protein J</fullName>
    </submittedName>
</protein>
<feature type="domain" description="ParB-like N-terminal" evidence="4">
    <location>
        <begin position="56"/>
        <end position="145"/>
    </location>
</feature>
<dbReference type="SUPFAM" id="SSF109709">
    <property type="entry name" value="KorB DNA-binding domain-like"/>
    <property type="match status" value="1"/>
</dbReference>
<dbReference type="EMBL" id="CP029803">
    <property type="protein sequence ID" value="AWT59690.1"/>
    <property type="molecule type" value="Genomic_DNA"/>
</dbReference>